<evidence type="ECO:0000313" key="3">
    <source>
        <dbReference type="Proteomes" id="UP000294325"/>
    </source>
</evidence>
<evidence type="ECO:0000313" key="2">
    <source>
        <dbReference type="EMBL" id="QBQ55900.1"/>
    </source>
</evidence>
<protein>
    <recommendedName>
        <fullName evidence="1">Tc1-like transposase DDE domain-containing protein</fullName>
    </recommendedName>
</protein>
<gene>
    <name evidence="2" type="ORF">E3U44_16305</name>
</gene>
<organism evidence="2 3">
    <name type="scientific">Nitrosococcus wardiae</name>
    <dbReference type="NCBI Taxonomy" id="1814290"/>
    <lineage>
        <taxon>Bacteria</taxon>
        <taxon>Pseudomonadati</taxon>
        <taxon>Pseudomonadota</taxon>
        <taxon>Gammaproteobacteria</taxon>
        <taxon>Chromatiales</taxon>
        <taxon>Chromatiaceae</taxon>
        <taxon>Nitrosococcus</taxon>
    </lineage>
</organism>
<dbReference type="KEGG" id="nwr:E3U44_16305"/>
<dbReference type="AlphaFoldDB" id="A0A4P7C2K7"/>
<sequence>MLADRAGWHTIPRLSVPENIRLVPQPARSPEFNPIEHLWEELREKTLANISFSSLEDLENTLCTGLNQLADEPHRLRSLTDFPYLRITSCNAN</sequence>
<dbReference type="Gene3D" id="3.30.420.10">
    <property type="entry name" value="Ribonuclease H-like superfamily/Ribonuclease H"/>
    <property type="match status" value="1"/>
</dbReference>
<dbReference type="Proteomes" id="UP000294325">
    <property type="component" value="Chromosome"/>
</dbReference>
<dbReference type="InterPro" id="IPR036397">
    <property type="entry name" value="RNaseH_sf"/>
</dbReference>
<keyword evidence="3" id="KW-1185">Reference proteome</keyword>
<dbReference type="Pfam" id="PF13358">
    <property type="entry name" value="DDE_3"/>
    <property type="match status" value="1"/>
</dbReference>
<feature type="domain" description="Tc1-like transposase DDE" evidence="1">
    <location>
        <begin position="18"/>
        <end position="58"/>
    </location>
</feature>
<proteinExistence type="predicted"/>
<reference evidence="2 3" key="1">
    <citation type="submission" date="2019-03" db="EMBL/GenBank/DDBJ databases">
        <title>The genome sequence of Nitrosococcus wardiae strain D1FHST reveals the archetypal metabolic capacity of ammonia-oxidizing Gammaproteobacteria.</title>
        <authorList>
            <person name="Wang L."/>
            <person name="Lim C.K."/>
            <person name="Hanson T.E."/>
            <person name="Dang H."/>
            <person name="Klotz M.G."/>
        </authorList>
    </citation>
    <scope>NUCLEOTIDE SEQUENCE [LARGE SCALE GENOMIC DNA]</scope>
    <source>
        <strain evidence="2 3">D1FHS</strain>
    </source>
</reference>
<dbReference type="GO" id="GO:0003676">
    <property type="term" value="F:nucleic acid binding"/>
    <property type="evidence" value="ECO:0007669"/>
    <property type="project" value="InterPro"/>
</dbReference>
<dbReference type="EMBL" id="CP038033">
    <property type="protein sequence ID" value="QBQ55900.1"/>
    <property type="molecule type" value="Genomic_DNA"/>
</dbReference>
<dbReference type="RefSeq" id="WP_134359155.1">
    <property type="nucleotide sequence ID" value="NZ_CP038033.1"/>
</dbReference>
<accession>A0A4P7C2K7</accession>
<dbReference type="OrthoDB" id="129174at2"/>
<evidence type="ECO:0000259" key="1">
    <source>
        <dbReference type="Pfam" id="PF13358"/>
    </source>
</evidence>
<dbReference type="InterPro" id="IPR038717">
    <property type="entry name" value="Tc1-like_DDE_dom"/>
</dbReference>
<name>A0A4P7C2K7_9GAMM</name>